<feature type="region of interest" description="Disordered" evidence="1">
    <location>
        <begin position="26"/>
        <end position="93"/>
    </location>
</feature>
<feature type="region of interest" description="Disordered" evidence="1">
    <location>
        <begin position="130"/>
        <end position="171"/>
    </location>
</feature>
<sequence length="576" mass="60492">MTRKSDNKAGNATVAAVQQSHVAAVQAAKSAPLKPATPQKSAAAAPLKPAGVQSKPSTPSFTAKPATPQPSKVQAAPAKAAPHPVKAASPSAPVGRKLSQAPIYEMYMVAALFSEPANWTANQAPCHAPHRAAASTRAAKPVLGKQNSAVSQAPTPKAAANNKATQKVAPKQAVATKQKAAVKWNSPAGKQLILRPKGELVLFQPLWVQIQVWSVNKSKPVKGRSSKHDRVQQQKQRVAAQRKPDQVVAPKQQPNAQKPISRQASGISSKPATPAPVSRNQQKTKAAAAPQKGVSSPVDWQTNIWEDFYTSKHSTFKESATPSAKSKPTTPAPKSKPQTPAPVKTAKPNSAKGIQHASLKSTIPPPSEAKSPEIFSFVHSPTAGPMKPPSPIFVRKHADGLGHPATFSRQSSSHSAKASPPTIHAARLPKQNSNSSPTGNTPDHFASYMDRPTSPSTNQAPSKRNAASAVPLSPSKQYAAMRATKAKPAPYMTGSGMPREMANAWAEGANYKSIQLVNDAEARGIQYGPQERGASNSGKQQKKPVKKQASWFTPHGFAVASAAVVLGGVGIGALMN</sequence>
<dbReference type="Proteomes" id="UP000320333">
    <property type="component" value="Unassembled WGS sequence"/>
</dbReference>
<feature type="compositionally biased region" description="Low complexity" evidence="1">
    <location>
        <begin position="408"/>
        <end position="419"/>
    </location>
</feature>
<comment type="caution">
    <text evidence="3">The sequence shown here is derived from an EMBL/GenBank/DDBJ whole genome shotgun (WGS) entry which is preliminary data.</text>
</comment>
<reference evidence="3 4" key="1">
    <citation type="journal article" date="2019" name="Sci. Rep.">
        <title>Comparative genomics of chytrid fungi reveal insights into the obligate biotrophic and pathogenic lifestyle of Synchytrium endobioticum.</title>
        <authorList>
            <person name="van de Vossenberg B.T.L.H."/>
            <person name="Warris S."/>
            <person name="Nguyen H.D.T."/>
            <person name="van Gent-Pelzer M.P.E."/>
            <person name="Joly D.L."/>
            <person name="van de Geest H.C."/>
            <person name="Bonants P.J.M."/>
            <person name="Smith D.S."/>
            <person name="Levesque C.A."/>
            <person name="van der Lee T.A.J."/>
        </authorList>
    </citation>
    <scope>NUCLEOTIDE SEQUENCE [LARGE SCALE GENOMIC DNA]</scope>
    <source>
        <strain evidence="3 4">CBS 675.73</strain>
    </source>
</reference>
<evidence type="ECO:0000313" key="3">
    <source>
        <dbReference type="EMBL" id="TPX77606.1"/>
    </source>
</evidence>
<feature type="compositionally biased region" description="Polar residues" evidence="1">
    <location>
        <begin position="430"/>
        <end position="441"/>
    </location>
</feature>
<dbReference type="OrthoDB" id="2146501at2759"/>
<dbReference type="EMBL" id="QEAP01000017">
    <property type="protein sequence ID" value="TPX77606.1"/>
    <property type="molecule type" value="Genomic_DNA"/>
</dbReference>
<evidence type="ECO:0000256" key="2">
    <source>
        <dbReference type="SAM" id="Phobius"/>
    </source>
</evidence>
<gene>
    <name evidence="3" type="ORF">CcCBS67573_g01092</name>
</gene>
<feature type="compositionally biased region" description="Low complexity" evidence="1">
    <location>
        <begin position="152"/>
        <end position="171"/>
    </location>
</feature>
<dbReference type="AlphaFoldDB" id="A0A507FQK5"/>
<name>A0A507FQK5_9FUNG</name>
<accession>A0A507FQK5</accession>
<organism evidence="3 4">
    <name type="scientific">Chytriomyces confervae</name>
    <dbReference type="NCBI Taxonomy" id="246404"/>
    <lineage>
        <taxon>Eukaryota</taxon>
        <taxon>Fungi</taxon>
        <taxon>Fungi incertae sedis</taxon>
        <taxon>Chytridiomycota</taxon>
        <taxon>Chytridiomycota incertae sedis</taxon>
        <taxon>Chytridiomycetes</taxon>
        <taxon>Chytridiales</taxon>
        <taxon>Chytriomycetaceae</taxon>
        <taxon>Chytriomyces</taxon>
    </lineage>
</organism>
<feature type="transmembrane region" description="Helical" evidence="2">
    <location>
        <begin position="551"/>
        <end position="575"/>
    </location>
</feature>
<keyword evidence="2" id="KW-0812">Transmembrane</keyword>
<feature type="compositionally biased region" description="Polar residues" evidence="1">
    <location>
        <begin position="252"/>
        <end position="271"/>
    </location>
</feature>
<feature type="region of interest" description="Disordered" evidence="1">
    <location>
        <begin position="528"/>
        <end position="548"/>
    </location>
</feature>
<protein>
    <submittedName>
        <fullName evidence="3">Uncharacterized protein</fullName>
    </submittedName>
</protein>
<evidence type="ECO:0000313" key="4">
    <source>
        <dbReference type="Proteomes" id="UP000320333"/>
    </source>
</evidence>
<keyword evidence="2" id="KW-1133">Transmembrane helix</keyword>
<feature type="region of interest" description="Disordered" evidence="1">
    <location>
        <begin position="218"/>
        <end position="297"/>
    </location>
</feature>
<proteinExistence type="predicted"/>
<evidence type="ECO:0000256" key="1">
    <source>
        <dbReference type="SAM" id="MobiDB-lite"/>
    </source>
</evidence>
<feature type="compositionally biased region" description="Low complexity" evidence="1">
    <location>
        <begin position="281"/>
        <end position="292"/>
    </location>
</feature>
<feature type="compositionally biased region" description="Polar residues" evidence="1">
    <location>
        <begin position="453"/>
        <end position="462"/>
    </location>
</feature>
<feature type="compositionally biased region" description="Low complexity" evidence="1">
    <location>
        <begin position="319"/>
        <end position="342"/>
    </location>
</feature>
<feature type="compositionally biased region" description="Low complexity" evidence="1">
    <location>
        <begin position="69"/>
        <end position="93"/>
    </location>
</feature>
<feature type="region of interest" description="Disordered" evidence="1">
    <location>
        <begin position="315"/>
        <end position="474"/>
    </location>
</feature>
<keyword evidence="4" id="KW-1185">Reference proteome</keyword>
<keyword evidence="2" id="KW-0472">Membrane</keyword>